<organism evidence="2 3">
    <name type="scientific">Pseudoalteromonas porphyrae</name>
    <dbReference type="NCBI Taxonomy" id="187330"/>
    <lineage>
        <taxon>Bacteria</taxon>
        <taxon>Pseudomonadati</taxon>
        <taxon>Pseudomonadota</taxon>
        <taxon>Gammaproteobacteria</taxon>
        <taxon>Alteromonadales</taxon>
        <taxon>Pseudoalteromonadaceae</taxon>
        <taxon>Pseudoalteromonas</taxon>
    </lineage>
</organism>
<dbReference type="InterPro" id="IPR031982">
    <property type="entry name" value="PilE-like"/>
</dbReference>
<keyword evidence="1" id="KW-0488">Methylation</keyword>
<name>A0A0N0M1L1_9GAMM</name>
<dbReference type="PRINTS" id="PR00813">
    <property type="entry name" value="BCTERIALGSPG"/>
</dbReference>
<dbReference type="GO" id="GO:0043683">
    <property type="term" value="P:type IV pilus assembly"/>
    <property type="evidence" value="ECO:0007669"/>
    <property type="project" value="InterPro"/>
</dbReference>
<protein>
    <submittedName>
        <fullName evidence="2">Fimbrial protein</fullName>
    </submittedName>
</protein>
<comment type="caution">
    <text evidence="2">The sequence shown here is derived from an EMBL/GenBank/DDBJ whole genome shotgun (WGS) entry which is preliminary data.</text>
</comment>
<accession>A0A0N0M1L1</accession>
<dbReference type="RefSeq" id="WP_054205206.1">
    <property type="nucleotide sequence ID" value="NZ_LHPH01000004.1"/>
</dbReference>
<dbReference type="AlphaFoldDB" id="A0A0N0M1L1"/>
<dbReference type="GO" id="GO:0015628">
    <property type="term" value="P:protein secretion by the type II secretion system"/>
    <property type="evidence" value="ECO:0007669"/>
    <property type="project" value="InterPro"/>
</dbReference>
<dbReference type="SUPFAM" id="SSF54523">
    <property type="entry name" value="Pili subunits"/>
    <property type="match status" value="1"/>
</dbReference>
<dbReference type="Pfam" id="PF16732">
    <property type="entry name" value="ComP_DUS"/>
    <property type="match status" value="1"/>
</dbReference>
<dbReference type="InterPro" id="IPR012902">
    <property type="entry name" value="N_methyl_site"/>
</dbReference>
<keyword evidence="3" id="KW-1185">Reference proteome</keyword>
<sequence length="134" mass="14177">MKKRTYGFTLTELLIAVAIAGILASVAIPSYSEHVKRAARVEAVTALLDAANRQEQYFVDNRQYTSNLGDLGVNTTTENGYYSLTVNVGGSNFTLTAKPVGGPVKSDGDCGSFTITDVGLKGVGGSKSIDYCWG</sequence>
<proteinExistence type="predicted"/>
<dbReference type="InterPro" id="IPR000983">
    <property type="entry name" value="Bac_GSPG_pilin"/>
</dbReference>
<evidence type="ECO:0000313" key="3">
    <source>
        <dbReference type="Proteomes" id="UP000037848"/>
    </source>
</evidence>
<dbReference type="PATRIC" id="fig|187330.3.peg.2874"/>
<dbReference type="InterPro" id="IPR045584">
    <property type="entry name" value="Pilin-like"/>
</dbReference>
<dbReference type="EMBL" id="LHPH01000004">
    <property type="protein sequence ID" value="KPH64769.1"/>
    <property type="molecule type" value="Genomic_DNA"/>
</dbReference>
<dbReference type="STRING" id="187330.AMS58_11300"/>
<dbReference type="NCBIfam" id="TIGR02532">
    <property type="entry name" value="IV_pilin_GFxxxE"/>
    <property type="match status" value="1"/>
</dbReference>
<gene>
    <name evidence="2" type="ORF">ADS77_05510</name>
</gene>
<reference evidence="2 3" key="1">
    <citation type="submission" date="2015-08" db="EMBL/GenBank/DDBJ databases">
        <title>Draft Genome Sequence of Pseudoalteromonas porphyrae UCD-SED14.</title>
        <authorList>
            <person name="Coil D.A."/>
            <person name="Jospin G."/>
            <person name="Lee R.D."/>
            <person name="Eisen J.A."/>
        </authorList>
    </citation>
    <scope>NUCLEOTIDE SEQUENCE [LARGE SCALE GENOMIC DNA]</scope>
    <source>
        <strain evidence="2 3">UCD-SED14</strain>
    </source>
</reference>
<dbReference type="GO" id="GO:0015627">
    <property type="term" value="C:type II protein secretion system complex"/>
    <property type="evidence" value="ECO:0007669"/>
    <property type="project" value="InterPro"/>
</dbReference>
<dbReference type="Proteomes" id="UP000037848">
    <property type="component" value="Unassembled WGS sequence"/>
</dbReference>
<dbReference type="Gene3D" id="3.30.700.10">
    <property type="entry name" value="Glycoprotein, Type 4 Pilin"/>
    <property type="match status" value="1"/>
</dbReference>
<evidence type="ECO:0000313" key="2">
    <source>
        <dbReference type="EMBL" id="KPH64769.1"/>
    </source>
</evidence>
<dbReference type="OrthoDB" id="5296638at2"/>
<dbReference type="Pfam" id="PF07963">
    <property type="entry name" value="N_methyl"/>
    <property type="match status" value="1"/>
</dbReference>
<evidence type="ECO:0000256" key="1">
    <source>
        <dbReference type="ARBA" id="ARBA00022481"/>
    </source>
</evidence>